<dbReference type="EMBL" id="CABFKI010000004">
    <property type="protein sequence ID" value="VTU07239.1"/>
    <property type="molecule type" value="Genomic_DNA"/>
</dbReference>
<evidence type="ECO:0000313" key="2">
    <source>
        <dbReference type="Proteomes" id="UP000308167"/>
    </source>
</evidence>
<dbReference type="SMART" id="SM00671">
    <property type="entry name" value="SEL1"/>
    <property type="match status" value="6"/>
</dbReference>
<proteinExistence type="predicted"/>
<protein>
    <submittedName>
        <fullName evidence="1">Polar organelle development protein</fullName>
    </submittedName>
</protein>
<organism evidence="1 2">
    <name type="scientific">Actinobacillus porcinus</name>
    <dbReference type="NCBI Taxonomy" id="51048"/>
    <lineage>
        <taxon>Bacteria</taxon>
        <taxon>Pseudomonadati</taxon>
        <taxon>Pseudomonadota</taxon>
        <taxon>Gammaproteobacteria</taxon>
        <taxon>Pasteurellales</taxon>
        <taxon>Pasteurellaceae</taxon>
        <taxon>Actinobacillus</taxon>
    </lineage>
</organism>
<dbReference type="PANTHER" id="PTHR11102">
    <property type="entry name" value="SEL-1-LIKE PROTEIN"/>
    <property type="match status" value="1"/>
</dbReference>
<dbReference type="PANTHER" id="PTHR11102:SF160">
    <property type="entry name" value="ERAD-ASSOCIATED E3 UBIQUITIN-PROTEIN LIGASE COMPONENT HRD3"/>
    <property type="match status" value="1"/>
</dbReference>
<sequence length="422" mass="49474">MIKALNTIPNYITTPINLLRKIADYGDINAQKMLGWHYLNGFAISQDLKLAFYWNKKAALRGDPAAEFIVGWHYENNIGVELNYREAIKWYERSSEQGYLDAQIRLAELYFNGKNEPDDYQFTLAKEINKATNYAQMGAEKENTVAQRILGMCLLQNDNFSGVLHLALASKKGDVLASETLAITLERYNQICRNNEYIMQVAYQLLLDFEYEIKNKPASELSYISDDLKPLIIYFYHLAIKQGSLIAQDYLDRFYRRHSDNEYILRLKEKDDEHNISSEQKWEQFIKNSLTVNTYKSLQNAKQAAQDGEIEWQITLSDFYEYRDENEYIKWLKLLAESGEETSRYLLALTYEKQKNYSAALHWYRKSIDNPEAQERISYFYEHGLGVEQNEYLAYHWAKMAADNGNDDAKERLPQLVIYSEM</sequence>
<dbReference type="Gene3D" id="1.25.40.10">
    <property type="entry name" value="Tetratricopeptide repeat domain"/>
    <property type="match status" value="2"/>
</dbReference>
<reference evidence="1 2" key="1">
    <citation type="submission" date="2019-05" db="EMBL/GenBank/DDBJ databases">
        <authorList>
            <consortium name="Pathogen Informatics"/>
        </authorList>
    </citation>
    <scope>NUCLEOTIDE SEQUENCE [LARGE SCALE GENOMIC DNA]</scope>
    <source>
        <strain evidence="1 2">NM319</strain>
    </source>
</reference>
<keyword evidence="2" id="KW-1185">Reference proteome</keyword>
<gene>
    <name evidence="1" type="primary">podJ</name>
    <name evidence="1" type="ORF">SAMEA1410922_00789</name>
</gene>
<dbReference type="GeneID" id="86155188"/>
<dbReference type="Proteomes" id="UP000308167">
    <property type="component" value="Unassembled WGS sequence"/>
</dbReference>
<dbReference type="SUPFAM" id="SSF81901">
    <property type="entry name" value="HCP-like"/>
    <property type="match status" value="2"/>
</dbReference>
<dbReference type="InterPro" id="IPR006597">
    <property type="entry name" value="Sel1-like"/>
</dbReference>
<accession>A0ABY6TJ30</accession>
<dbReference type="InterPro" id="IPR011990">
    <property type="entry name" value="TPR-like_helical_dom_sf"/>
</dbReference>
<dbReference type="RefSeq" id="WP_135709626.1">
    <property type="nucleotide sequence ID" value="NZ_CABFKI010000004.1"/>
</dbReference>
<comment type="caution">
    <text evidence="1">The sequence shown here is derived from an EMBL/GenBank/DDBJ whole genome shotgun (WGS) entry which is preliminary data.</text>
</comment>
<dbReference type="InterPro" id="IPR050767">
    <property type="entry name" value="Sel1_AlgK"/>
</dbReference>
<name>A0ABY6TJ30_9PAST</name>
<dbReference type="Pfam" id="PF08238">
    <property type="entry name" value="Sel1"/>
    <property type="match status" value="5"/>
</dbReference>
<evidence type="ECO:0000313" key="1">
    <source>
        <dbReference type="EMBL" id="VTU07239.1"/>
    </source>
</evidence>